<dbReference type="RefSeq" id="WP_113821592.1">
    <property type="nucleotide sequence ID" value="NZ_QOCE01000003.1"/>
</dbReference>
<keyword evidence="7 9" id="KW-0378">Hydrolase</keyword>
<protein>
    <recommendedName>
        <fullName evidence="6 7">6-phosphogluconolactonase</fullName>
        <shortName evidence="7">6PGL</shortName>
        <ecNumber evidence="5 7">3.1.1.31</ecNumber>
    </recommendedName>
</protein>
<comment type="similarity">
    <text evidence="4 7">Belongs to the glucosamine/galactosamine-6-phosphate isomerase family. 6-phosphogluconolactonase subfamily.</text>
</comment>
<evidence type="ECO:0000259" key="8">
    <source>
        <dbReference type="Pfam" id="PF01182"/>
    </source>
</evidence>
<dbReference type="InterPro" id="IPR037171">
    <property type="entry name" value="NagB/RpiA_transferase-like"/>
</dbReference>
<organism evidence="9 10">
    <name type="scientific">Phaeobacter gallaeciensis</name>
    <dbReference type="NCBI Taxonomy" id="60890"/>
    <lineage>
        <taxon>Bacteria</taxon>
        <taxon>Pseudomonadati</taxon>
        <taxon>Pseudomonadota</taxon>
        <taxon>Alphaproteobacteria</taxon>
        <taxon>Rhodobacterales</taxon>
        <taxon>Roseobacteraceae</taxon>
        <taxon>Phaeobacter</taxon>
    </lineage>
</organism>
<evidence type="ECO:0000313" key="10">
    <source>
        <dbReference type="Proteomes" id="UP000252706"/>
    </source>
</evidence>
<comment type="catalytic activity">
    <reaction evidence="1 7">
        <text>6-phospho-D-glucono-1,5-lactone + H2O = 6-phospho-D-gluconate + H(+)</text>
        <dbReference type="Rhea" id="RHEA:12556"/>
        <dbReference type="ChEBI" id="CHEBI:15377"/>
        <dbReference type="ChEBI" id="CHEBI:15378"/>
        <dbReference type="ChEBI" id="CHEBI:57955"/>
        <dbReference type="ChEBI" id="CHEBI:58759"/>
        <dbReference type="EC" id="3.1.1.31"/>
    </reaction>
</comment>
<dbReference type="InterPro" id="IPR039104">
    <property type="entry name" value="6PGL"/>
</dbReference>
<evidence type="ECO:0000256" key="7">
    <source>
        <dbReference type="RuleBase" id="RU365095"/>
    </source>
</evidence>
<dbReference type="Pfam" id="PF01182">
    <property type="entry name" value="Glucosamine_iso"/>
    <property type="match status" value="1"/>
</dbReference>
<evidence type="ECO:0000256" key="6">
    <source>
        <dbReference type="ARBA" id="ARBA00020337"/>
    </source>
</evidence>
<dbReference type="Gene3D" id="3.40.50.1360">
    <property type="match status" value="1"/>
</dbReference>
<sequence>MNFLEYSDRDMLAIDVANQIAGDLKGALLHHETVSLAVPGGTTPGAIFDNLCAALLDWDRVHVLPTDERCVPVTDERSNGRMIMDRLFVGKAAEATFLPLYDPFDEQPDAPAVILERELPLSVLLLGMGADMHTASLFPGMDNLQAALSANAPVLVLAQPNSQPEDRISMSAPVLNGALSKHLVVFGTEKRDAFERALTLPPEEAPITSVLDSMTVHWAE</sequence>
<proteinExistence type="inferred from homology"/>
<dbReference type="UniPathway" id="UPA00115">
    <property type="reaction ID" value="UER00409"/>
</dbReference>
<comment type="pathway">
    <text evidence="3 7">Carbohydrate degradation; pentose phosphate pathway; D-ribulose 5-phosphate from D-glucose 6-phosphate (oxidative stage): step 2/3.</text>
</comment>
<accession>A0A366XD49</accession>
<feature type="domain" description="Glucosamine/galactosamine-6-phosphate isomerase" evidence="8">
    <location>
        <begin position="8"/>
        <end position="218"/>
    </location>
</feature>
<dbReference type="GO" id="GO:0017057">
    <property type="term" value="F:6-phosphogluconolactonase activity"/>
    <property type="evidence" value="ECO:0007669"/>
    <property type="project" value="UniProtKB-UniRule"/>
</dbReference>
<dbReference type="InterPro" id="IPR005900">
    <property type="entry name" value="6-phosphogluconolactonase_DevB"/>
</dbReference>
<dbReference type="PANTHER" id="PTHR11054">
    <property type="entry name" value="6-PHOSPHOGLUCONOLACTONASE"/>
    <property type="match status" value="1"/>
</dbReference>
<dbReference type="SUPFAM" id="SSF100950">
    <property type="entry name" value="NagB/RpiA/CoA transferase-like"/>
    <property type="match status" value="1"/>
</dbReference>
<evidence type="ECO:0000256" key="5">
    <source>
        <dbReference type="ARBA" id="ARBA00013198"/>
    </source>
</evidence>
<dbReference type="EC" id="3.1.1.31" evidence="5 7"/>
<comment type="function">
    <text evidence="2 7">Hydrolysis of 6-phosphogluconolactone to 6-phosphogluconate.</text>
</comment>
<dbReference type="GO" id="GO:0005975">
    <property type="term" value="P:carbohydrate metabolic process"/>
    <property type="evidence" value="ECO:0007669"/>
    <property type="project" value="UniProtKB-UniRule"/>
</dbReference>
<dbReference type="OrthoDB" id="9810967at2"/>
<dbReference type="AlphaFoldDB" id="A0A366XD49"/>
<evidence type="ECO:0000256" key="3">
    <source>
        <dbReference type="ARBA" id="ARBA00004961"/>
    </source>
</evidence>
<dbReference type="CDD" id="cd01400">
    <property type="entry name" value="6PGL"/>
    <property type="match status" value="1"/>
</dbReference>
<evidence type="ECO:0000256" key="2">
    <source>
        <dbReference type="ARBA" id="ARBA00002681"/>
    </source>
</evidence>
<name>A0A366XD49_9RHOB</name>
<reference evidence="9 10" key="1">
    <citation type="submission" date="2018-07" db="EMBL/GenBank/DDBJ databases">
        <title>Modular assembly of carbohydrate-degrading microbial communities in the ocean.</title>
        <authorList>
            <person name="Enke T.N."/>
            <person name="Datta M.S."/>
            <person name="Schwartzman J.A."/>
            <person name="Cermak N."/>
            <person name="Schmitz D.A."/>
            <person name="Barrere J."/>
            <person name="Cordero O.X."/>
        </authorList>
    </citation>
    <scope>NUCLEOTIDE SEQUENCE [LARGE SCALE GENOMIC DNA]</scope>
    <source>
        <strain evidence="9 10">C3M10</strain>
    </source>
</reference>
<dbReference type="NCBIfam" id="TIGR01198">
    <property type="entry name" value="pgl"/>
    <property type="match status" value="1"/>
</dbReference>
<comment type="caution">
    <text evidence="9">The sequence shown here is derived from an EMBL/GenBank/DDBJ whole genome shotgun (WGS) entry which is preliminary data.</text>
</comment>
<evidence type="ECO:0000256" key="4">
    <source>
        <dbReference type="ARBA" id="ARBA00010662"/>
    </source>
</evidence>
<evidence type="ECO:0000256" key="1">
    <source>
        <dbReference type="ARBA" id="ARBA00000832"/>
    </source>
</evidence>
<dbReference type="EMBL" id="QOCE01000003">
    <property type="protein sequence ID" value="RBW62228.1"/>
    <property type="molecule type" value="Genomic_DNA"/>
</dbReference>
<dbReference type="PANTHER" id="PTHR11054:SF0">
    <property type="entry name" value="6-PHOSPHOGLUCONOLACTONASE"/>
    <property type="match status" value="1"/>
</dbReference>
<evidence type="ECO:0000313" key="9">
    <source>
        <dbReference type="EMBL" id="RBW62228.1"/>
    </source>
</evidence>
<gene>
    <name evidence="7 9" type="primary">pgl</name>
    <name evidence="9" type="ORF">DS909_01085</name>
</gene>
<dbReference type="Proteomes" id="UP000252706">
    <property type="component" value="Unassembled WGS sequence"/>
</dbReference>
<dbReference type="InterPro" id="IPR006148">
    <property type="entry name" value="Glc/Gal-6P_isomerase"/>
</dbReference>
<dbReference type="GO" id="GO:0006098">
    <property type="term" value="P:pentose-phosphate shunt"/>
    <property type="evidence" value="ECO:0007669"/>
    <property type="project" value="UniProtKB-UniPathway"/>
</dbReference>